<evidence type="ECO:0000313" key="1">
    <source>
        <dbReference type="Proteomes" id="UP000887572"/>
    </source>
</evidence>
<sequence length="185" mass="20616">MEKVVKLEKRQLTRRKKLGGWGSVRAEKRMSKPYGISYFEVKTLGETAGSAKVYQKGRFVSIFCERDIDECKLDSGGFPCLNGLLALLLAFFCGDALLERIKASTSFICLSAEEHARTQWMSRQPFMLVPINGIELYAMIDTGAQATIINFAGHVKTLLTLDPKVQEPMIGIGENWFQQAALCAT</sequence>
<dbReference type="WBParaSite" id="Gr19_v10_g14555.t1">
    <property type="protein sequence ID" value="Gr19_v10_g14555.t1"/>
    <property type="gene ID" value="Gr19_v10_g14555"/>
</dbReference>
<protein>
    <submittedName>
        <fullName evidence="2">Peptidase A2 domain-containing protein</fullName>
    </submittedName>
</protein>
<dbReference type="SUPFAM" id="SSF50630">
    <property type="entry name" value="Acid proteases"/>
    <property type="match status" value="1"/>
</dbReference>
<dbReference type="Gene3D" id="2.40.70.10">
    <property type="entry name" value="Acid Proteases"/>
    <property type="match status" value="1"/>
</dbReference>
<proteinExistence type="predicted"/>
<dbReference type="InterPro" id="IPR021109">
    <property type="entry name" value="Peptidase_aspartic_dom_sf"/>
</dbReference>
<keyword evidence="1" id="KW-1185">Reference proteome</keyword>
<name>A0A914H7K2_GLORO</name>
<evidence type="ECO:0000313" key="2">
    <source>
        <dbReference type="WBParaSite" id="Gr19_v10_g14555.t1"/>
    </source>
</evidence>
<dbReference type="Proteomes" id="UP000887572">
    <property type="component" value="Unplaced"/>
</dbReference>
<organism evidence="1 2">
    <name type="scientific">Globodera rostochiensis</name>
    <name type="common">Golden nematode worm</name>
    <name type="synonym">Heterodera rostochiensis</name>
    <dbReference type="NCBI Taxonomy" id="31243"/>
    <lineage>
        <taxon>Eukaryota</taxon>
        <taxon>Metazoa</taxon>
        <taxon>Ecdysozoa</taxon>
        <taxon>Nematoda</taxon>
        <taxon>Chromadorea</taxon>
        <taxon>Rhabditida</taxon>
        <taxon>Tylenchina</taxon>
        <taxon>Tylenchomorpha</taxon>
        <taxon>Tylenchoidea</taxon>
        <taxon>Heteroderidae</taxon>
        <taxon>Heteroderinae</taxon>
        <taxon>Globodera</taxon>
    </lineage>
</organism>
<reference evidence="2" key="1">
    <citation type="submission" date="2022-11" db="UniProtKB">
        <authorList>
            <consortium name="WormBaseParasite"/>
        </authorList>
    </citation>
    <scope>IDENTIFICATION</scope>
</reference>
<dbReference type="AlphaFoldDB" id="A0A914H7K2"/>
<accession>A0A914H7K2</accession>